<dbReference type="AlphaFoldDB" id="A0A1I1HRP5"/>
<gene>
    <name evidence="1" type="ORF">SAMN05444422_10619</name>
</gene>
<organism evidence="1 2">
    <name type="scientific">Natronobacterium haloterrestre</name>
    <name type="common">Halobiforma haloterrestris</name>
    <dbReference type="NCBI Taxonomy" id="148448"/>
    <lineage>
        <taxon>Archaea</taxon>
        <taxon>Methanobacteriati</taxon>
        <taxon>Methanobacteriota</taxon>
        <taxon>Stenosarchaea group</taxon>
        <taxon>Halobacteria</taxon>
        <taxon>Halobacteriales</taxon>
        <taxon>Natrialbaceae</taxon>
        <taxon>Natronobacterium</taxon>
    </lineage>
</organism>
<evidence type="ECO:0000313" key="1">
    <source>
        <dbReference type="EMBL" id="SFC24093.1"/>
    </source>
</evidence>
<reference evidence="2" key="1">
    <citation type="submission" date="2016-10" db="EMBL/GenBank/DDBJ databases">
        <authorList>
            <person name="Varghese N."/>
            <person name="Submissions S."/>
        </authorList>
    </citation>
    <scope>NUCLEOTIDE SEQUENCE [LARGE SCALE GENOMIC DNA]</scope>
    <source>
        <strain evidence="2">DSM 13078</strain>
    </source>
</reference>
<name>A0A1I1HRP5_NATHA</name>
<keyword evidence="2" id="KW-1185">Reference proteome</keyword>
<protein>
    <submittedName>
        <fullName evidence="1">Uncharacterized protein</fullName>
    </submittedName>
</protein>
<sequence>MSPPQPNMSNMTARKLTDDIEAAVRNQLDESWSVDSQTNLWKVQAAHTPVSARIEARQDGSFIVTSYRHCEWGDQGEVSCLASYVEVHSEDDAVEEIVERCWSLENQFDATESLGVDVASVETVGNALAETEAVFAAIPEDYLARGLFEVIYHVPAGGDDAGVADALREFDAVEIGGKPYPIRLSSVLAAETHLYRRVPLYAEAMAYGPKEVTVEDGVRQVTEFVQNGENPTPLPSESIAADRLAEELVEAGAVAIAVETELSSKDELSLSVWIPDATAYEVVGQYQTISVEGDVLDLNFEFCCVGGPNFLHRVPVYADDDISGMEPVPIDEGISNLQEYVASGCPRSVVNTQWGEKR</sequence>
<dbReference type="EMBL" id="FOKW01000006">
    <property type="protein sequence ID" value="SFC24093.1"/>
    <property type="molecule type" value="Genomic_DNA"/>
</dbReference>
<dbReference type="Proteomes" id="UP000199161">
    <property type="component" value="Unassembled WGS sequence"/>
</dbReference>
<evidence type="ECO:0000313" key="2">
    <source>
        <dbReference type="Proteomes" id="UP000199161"/>
    </source>
</evidence>
<accession>A0A1I1HRP5</accession>
<proteinExistence type="predicted"/>